<evidence type="ECO:0000256" key="2">
    <source>
        <dbReference type="ARBA" id="ARBA00022679"/>
    </source>
</evidence>
<dbReference type="AlphaFoldDB" id="A0A7W5JTP3"/>
<dbReference type="EC" id="2.1.1.171" evidence="4"/>
<dbReference type="PIRSF" id="PIRSF004553">
    <property type="entry name" value="CHP00095"/>
    <property type="match status" value="1"/>
</dbReference>
<dbReference type="InterPro" id="IPR004398">
    <property type="entry name" value="RNA_MeTrfase_RsmD"/>
</dbReference>
<dbReference type="InterPro" id="IPR002052">
    <property type="entry name" value="DNA_methylase_N6_adenine_CS"/>
</dbReference>
<dbReference type="PROSITE" id="PS00092">
    <property type="entry name" value="N6_MTASE"/>
    <property type="match status" value="1"/>
</dbReference>
<dbReference type="EMBL" id="JACHZG010000001">
    <property type="protein sequence ID" value="MBB3326144.1"/>
    <property type="molecule type" value="Genomic_DNA"/>
</dbReference>
<protein>
    <submittedName>
        <fullName evidence="4">16S rRNA (Guanine966-N2)-methyltransferase</fullName>
        <ecNumber evidence="4">2.1.1.171</ecNumber>
    </submittedName>
</protein>
<reference evidence="4 5" key="1">
    <citation type="submission" date="2020-08" db="EMBL/GenBank/DDBJ databases">
        <title>Sequencing the genomes of 1000 actinobacteria strains.</title>
        <authorList>
            <person name="Klenk H.-P."/>
        </authorList>
    </citation>
    <scope>NUCLEOTIDE SEQUENCE [LARGE SCALE GENOMIC DNA]</scope>
    <source>
        <strain evidence="4 5">DSM 11053</strain>
    </source>
</reference>
<dbReference type="Gene3D" id="3.40.50.150">
    <property type="entry name" value="Vaccinia Virus protein VP39"/>
    <property type="match status" value="1"/>
</dbReference>
<organism evidence="4 5">
    <name type="scientific">Microlunatus antarcticus</name>
    <dbReference type="NCBI Taxonomy" id="53388"/>
    <lineage>
        <taxon>Bacteria</taxon>
        <taxon>Bacillati</taxon>
        <taxon>Actinomycetota</taxon>
        <taxon>Actinomycetes</taxon>
        <taxon>Propionibacteriales</taxon>
        <taxon>Propionibacteriaceae</taxon>
        <taxon>Microlunatus</taxon>
    </lineage>
</organism>
<keyword evidence="2 4" id="KW-0808">Transferase</keyword>
<dbReference type="NCBIfam" id="TIGR00095">
    <property type="entry name" value="16S rRNA (guanine(966)-N(2))-methyltransferase RsmD"/>
    <property type="match status" value="1"/>
</dbReference>
<dbReference type="PANTHER" id="PTHR43542">
    <property type="entry name" value="METHYLTRANSFERASE"/>
    <property type="match status" value="1"/>
</dbReference>
<proteinExistence type="predicted"/>
<keyword evidence="5" id="KW-1185">Reference proteome</keyword>
<feature type="region of interest" description="Disordered" evidence="3">
    <location>
        <begin position="1"/>
        <end position="24"/>
    </location>
</feature>
<dbReference type="GO" id="GO:0052913">
    <property type="term" value="F:16S rRNA (guanine(966)-N(2))-methyltransferase activity"/>
    <property type="evidence" value="ECO:0007669"/>
    <property type="project" value="UniProtKB-EC"/>
</dbReference>
<sequence length="204" mass="21009">MSRIVAGSRGGRRLETPTGDLTRPTSDRVREALFSALASWAGTAAEPPAEALAGLAFVDLYAGSGAIGLEAASRGAAPVLLVESDARTATLARRNVAALDLGAAVRSTPVETLARLRADQAYDVAFADPPYALAAERLDAVVADLVAHGWLVPDGLLVLERSSRTPAPAWPAAVADSWVRSYGETVLHFAQLAPEGGGTASVAP</sequence>
<keyword evidence="1 4" id="KW-0489">Methyltransferase</keyword>
<dbReference type="InterPro" id="IPR029063">
    <property type="entry name" value="SAM-dependent_MTases_sf"/>
</dbReference>
<dbReference type="SUPFAM" id="SSF53335">
    <property type="entry name" value="S-adenosyl-L-methionine-dependent methyltransferases"/>
    <property type="match status" value="1"/>
</dbReference>
<name>A0A7W5JTP3_9ACTN</name>
<accession>A0A7W5JTP3</accession>
<evidence type="ECO:0000256" key="3">
    <source>
        <dbReference type="SAM" id="MobiDB-lite"/>
    </source>
</evidence>
<evidence type="ECO:0000313" key="5">
    <source>
        <dbReference type="Proteomes" id="UP000565572"/>
    </source>
</evidence>
<comment type="caution">
    <text evidence="4">The sequence shown here is derived from an EMBL/GenBank/DDBJ whole genome shotgun (WGS) entry which is preliminary data.</text>
</comment>
<dbReference type="Pfam" id="PF03602">
    <property type="entry name" value="Cons_hypoth95"/>
    <property type="match status" value="1"/>
</dbReference>
<dbReference type="Proteomes" id="UP000565572">
    <property type="component" value="Unassembled WGS sequence"/>
</dbReference>
<dbReference type="CDD" id="cd02440">
    <property type="entry name" value="AdoMet_MTases"/>
    <property type="match status" value="1"/>
</dbReference>
<dbReference type="RefSeq" id="WP_183337141.1">
    <property type="nucleotide sequence ID" value="NZ_JACHZG010000001.1"/>
</dbReference>
<evidence type="ECO:0000313" key="4">
    <source>
        <dbReference type="EMBL" id="MBB3326144.1"/>
    </source>
</evidence>
<dbReference type="PANTHER" id="PTHR43542:SF1">
    <property type="entry name" value="METHYLTRANSFERASE"/>
    <property type="match status" value="1"/>
</dbReference>
<gene>
    <name evidence="4" type="ORF">FHX39_001088</name>
</gene>
<evidence type="ECO:0000256" key="1">
    <source>
        <dbReference type="ARBA" id="ARBA00022603"/>
    </source>
</evidence>
<dbReference type="GO" id="GO:0003676">
    <property type="term" value="F:nucleic acid binding"/>
    <property type="evidence" value="ECO:0007669"/>
    <property type="project" value="InterPro"/>
</dbReference>